<gene>
    <name evidence="8" type="ORF">FisN_6Lh317</name>
</gene>
<keyword evidence="4" id="KW-0963">Cytoplasm</keyword>
<evidence type="ECO:0000313" key="9">
    <source>
        <dbReference type="Proteomes" id="UP000198406"/>
    </source>
</evidence>
<organism evidence="8 9">
    <name type="scientific">Fistulifera solaris</name>
    <name type="common">Oleaginous diatom</name>
    <dbReference type="NCBI Taxonomy" id="1519565"/>
    <lineage>
        <taxon>Eukaryota</taxon>
        <taxon>Sar</taxon>
        <taxon>Stramenopiles</taxon>
        <taxon>Ochrophyta</taxon>
        <taxon>Bacillariophyta</taxon>
        <taxon>Bacillariophyceae</taxon>
        <taxon>Bacillariophycidae</taxon>
        <taxon>Naviculales</taxon>
        <taxon>Naviculaceae</taxon>
        <taxon>Fistulifera</taxon>
    </lineage>
</organism>
<dbReference type="InterPro" id="IPR008978">
    <property type="entry name" value="HSP20-like_chaperone"/>
</dbReference>
<dbReference type="GO" id="GO:0051082">
    <property type="term" value="F:unfolded protein binding"/>
    <property type="evidence" value="ECO:0007669"/>
    <property type="project" value="TreeGrafter"/>
</dbReference>
<dbReference type="InterPro" id="IPR025934">
    <property type="entry name" value="NudC_N_dom"/>
</dbReference>
<dbReference type="FunFam" id="2.60.40.790:FF:000001">
    <property type="entry name" value="Nuclear migration protein nudC"/>
    <property type="match status" value="1"/>
</dbReference>
<comment type="caution">
    <text evidence="8">The sequence shown here is derived from an EMBL/GenBank/DDBJ whole genome shotgun (WGS) entry which is preliminary data.</text>
</comment>
<keyword evidence="9" id="KW-1185">Reference proteome</keyword>
<dbReference type="PANTHER" id="PTHR12356:SF3">
    <property type="entry name" value="NUCLEAR MIGRATION PROTEIN NUDC"/>
    <property type="match status" value="1"/>
</dbReference>
<evidence type="ECO:0000256" key="6">
    <source>
        <dbReference type="ARBA" id="ARBA00030427"/>
    </source>
</evidence>
<sequence length="305" mass="33913">MPDFTTDERFDGLYLNVAQTAQGIEPLLDTVFSFLRRKTDFFSGGGGPDAATTKVTEVLQKHVDIYNKEQLQKKPKTVKTTESKKKEEAEVVEIGKDGVFDVSKAPEASSAAAPSVSSAEAPKIAEELTSSSDDAPPLGNGGTVPGKYTWTQTLAEVQITVPLPTGTRGRDMNVVMGKRHLKVGLLRQSLIIDAPLHKSIILDDSFWTIEDNNRLVLNLQKSNQMEWWDCVCQGDPTIDVTKIRPENSSVSDLDGETRKTVEKMMYDQRQRAQGLPTSEEEEKLNMLKKFQEQHPELDFSNAKIN</sequence>
<evidence type="ECO:0000259" key="7">
    <source>
        <dbReference type="PROSITE" id="PS51203"/>
    </source>
</evidence>
<evidence type="ECO:0000256" key="2">
    <source>
        <dbReference type="ARBA" id="ARBA00010513"/>
    </source>
</evidence>
<dbReference type="InParanoid" id="A0A1Z5JKL8"/>
<comment type="similarity">
    <text evidence="2">Belongs to the nudC family.</text>
</comment>
<dbReference type="Gene3D" id="2.60.40.790">
    <property type="match status" value="1"/>
</dbReference>
<evidence type="ECO:0000256" key="1">
    <source>
        <dbReference type="ARBA" id="ARBA00004496"/>
    </source>
</evidence>
<comment type="subcellular location">
    <subcellularLocation>
        <location evidence="1">Cytoplasm</location>
    </subcellularLocation>
</comment>
<dbReference type="InterPro" id="IPR007052">
    <property type="entry name" value="CS_dom"/>
</dbReference>
<dbReference type="GO" id="GO:0005737">
    <property type="term" value="C:cytoplasm"/>
    <property type="evidence" value="ECO:0007669"/>
    <property type="project" value="UniProtKB-SubCell"/>
</dbReference>
<dbReference type="GO" id="GO:0006457">
    <property type="term" value="P:protein folding"/>
    <property type="evidence" value="ECO:0007669"/>
    <property type="project" value="TreeGrafter"/>
</dbReference>
<protein>
    <recommendedName>
        <fullName evidence="3">Nuclear migration protein nudC</fullName>
    </recommendedName>
    <alternativeName>
        <fullName evidence="6">Nuclear distribution protein C homolog</fullName>
    </alternativeName>
</protein>
<dbReference type="AlphaFoldDB" id="A0A1Z5JKL8"/>
<name>A0A1Z5JKL8_FISSO</name>
<reference evidence="8 9" key="1">
    <citation type="journal article" date="2015" name="Plant Cell">
        <title>Oil accumulation by the oleaginous diatom Fistulifera solaris as revealed by the genome and transcriptome.</title>
        <authorList>
            <person name="Tanaka T."/>
            <person name="Maeda Y."/>
            <person name="Veluchamy A."/>
            <person name="Tanaka M."/>
            <person name="Abida H."/>
            <person name="Marechal E."/>
            <person name="Bowler C."/>
            <person name="Muto M."/>
            <person name="Sunaga Y."/>
            <person name="Tanaka M."/>
            <person name="Yoshino T."/>
            <person name="Taniguchi T."/>
            <person name="Fukuda Y."/>
            <person name="Nemoto M."/>
            <person name="Matsumoto M."/>
            <person name="Wong P.S."/>
            <person name="Aburatani S."/>
            <person name="Fujibuchi W."/>
        </authorList>
    </citation>
    <scope>NUCLEOTIDE SEQUENCE [LARGE SCALE GENOMIC DNA]</scope>
    <source>
        <strain evidence="8 9">JPCC DA0580</strain>
    </source>
</reference>
<accession>A0A1Z5JKL8</accession>
<dbReference type="InterPro" id="IPR037898">
    <property type="entry name" value="NudC_fam"/>
</dbReference>
<evidence type="ECO:0000256" key="3">
    <source>
        <dbReference type="ARBA" id="ARBA00017641"/>
    </source>
</evidence>
<dbReference type="Pfam" id="PF14050">
    <property type="entry name" value="Nudc_N"/>
    <property type="match status" value="1"/>
</dbReference>
<keyword evidence="5" id="KW-0597">Phosphoprotein</keyword>
<dbReference type="OrthoDB" id="416217at2759"/>
<proteinExistence type="inferred from homology"/>
<dbReference type="PANTHER" id="PTHR12356">
    <property type="entry name" value="NUCLEAR MOVEMENT PROTEIN NUDC"/>
    <property type="match status" value="1"/>
</dbReference>
<dbReference type="CDD" id="cd06467">
    <property type="entry name" value="p23_NUDC_like"/>
    <property type="match status" value="1"/>
</dbReference>
<dbReference type="Proteomes" id="UP000198406">
    <property type="component" value="Unassembled WGS sequence"/>
</dbReference>
<evidence type="ECO:0000256" key="4">
    <source>
        <dbReference type="ARBA" id="ARBA00022490"/>
    </source>
</evidence>
<evidence type="ECO:0000256" key="5">
    <source>
        <dbReference type="ARBA" id="ARBA00022553"/>
    </source>
</evidence>
<dbReference type="FunCoup" id="A0A1Z5JKL8">
    <property type="interactions" value="95"/>
</dbReference>
<dbReference type="PROSITE" id="PS51203">
    <property type="entry name" value="CS"/>
    <property type="match status" value="1"/>
</dbReference>
<dbReference type="EMBL" id="BDSP01000081">
    <property type="protein sequence ID" value="GAX14539.1"/>
    <property type="molecule type" value="Genomic_DNA"/>
</dbReference>
<evidence type="ECO:0000313" key="8">
    <source>
        <dbReference type="EMBL" id="GAX14539.1"/>
    </source>
</evidence>
<feature type="domain" description="CS" evidence="7">
    <location>
        <begin position="143"/>
        <end position="232"/>
    </location>
</feature>
<dbReference type="Pfam" id="PF04969">
    <property type="entry name" value="CS"/>
    <property type="match status" value="1"/>
</dbReference>
<dbReference type="SUPFAM" id="SSF49764">
    <property type="entry name" value="HSP20-like chaperones"/>
    <property type="match status" value="1"/>
</dbReference>